<accession>Q4KZ35</accession>
<dbReference type="GO" id="GO:0016757">
    <property type="term" value="F:glycosyltransferase activity"/>
    <property type="evidence" value="ECO:0007669"/>
    <property type="project" value="UniProtKB-KW"/>
</dbReference>
<evidence type="ECO:0000259" key="2">
    <source>
        <dbReference type="Pfam" id="PF00534"/>
    </source>
</evidence>
<name>Q4KZ35_ECOLX</name>
<organism evidence="4">
    <name type="scientific">Escherichia coli</name>
    <dbReference type="NCBI Taxonomy" id="562"/>
    <lineage>
        <taxon>Bacteria</taxon>
        <taxon>Pseudomonadati</taxon>
        <taxon>Pseudomonadota</taxon>
        <taxon>Gammaproteobacteria</taxon>
        <taxon>Enterobacterales</taxon>
        <taxon>Enterobacteriaceae</taxon>
        <taxon>Escherichia</taxon>
    </lineage>
</organism>
<dbReference type="PANTHER" id="PTHR46401:SF2">
    <property type="entry name" value="GLYCOSYLTRANSFERASE WBBK-RELATED"/>
    <property type="match status" value="1"/>
</dbReference>
<evidence type="ECO:0000256" key="1">
    <source>
        <dbReference type="ARBA" id="ARBA00022679"/>
    </source>
</evidence>
<feature type="domain" description="Glycosyltransferase subfamily 4-like N-terminal" evidence="3">
    <location>
        <begin position="16"/>
        <end position="160"/>
    </location>
</feature>
<reference evidence="4" key="1">
    <citation type="journal article" date="2005" name="FEMS Microbiol. Lett.">
        <title>Characterization of the Escherichia coli O59 and O155 O-antigen gene clusters: the atypical wzx genes are evolutionary related.</title>
        <authorList>
            <person name="Guo H."/>
            <person name="Kong Q."/>
            <person name="Cheng J."/>
            <person name="Wang L."/>
            <person name="Feng L."/>
        </authorList>
    </citation>
    <scope>NUCLEOTIDE SEQUENCE</scope>
</reference>
<dbReference type="Pfam" id="PF00534">
    <property type="entry name" value="Glycos_transf_1"/>
    <property type="match status" value="1"/>
</dbReference>
<keyword evidence="4" id="KW-0328">Glycosyltransferase</keyword>
<sequence>MKIGIDSTALVKNRTGVGNYIYSILNELVKNTEHQFILYSNKEIFYPDLPNVRKVIHSSTYKGPVWQNTSLIYSLFKDRPDVFWGGNGYLPMLVPKKTKLILTVHDLVYKYAGRTMPTISRLSRRFFQPLSVNKADAIVAVSHATADEVYKEYGVRPDCVVHPQISPLFSLQEKSNLAKIKEKYQLNEYILTIGTLEPRKNMVALIQAYLNVVSLGYKLPVLAIAGGKGWMQGELDKLVEKGVAKGIIRKLGYVSDPDLAVLYSGAQLFVLASIYEGFGMPILEAQASGCPVLISRIKSMIEAAGDICCTFEPDIQSIENSLINLSKGNQPLICRLPYTIENKIDIAAKKYEKLMRLS</sequence>
<dbReference type="SUPFAM" id="SSF53756">
    <property type="entry name" value="UDP-Glycosyltransferase/glycogen phosphorylase"/>
    <property type="match status" value="1"/>
</dbReference>
<dbReference type="InterPro" id="IPR001296">
    <property type="entry name" value="Glyco_trans_1"/>
</dbReference>
<dbReference type="InterPro" id="IPR028098">
    <property type="entry name" value="Glyco_trans_4-like_N"/>
</dbReference>
<evidence type="ECO:0000313" key="4">
    <source>
        <dbReference type="EMBL" id="AAV74377.1"/>
    </source>
</evidence>
<dbReference type="Gene3D" id="3.40.50.2000">
    <property type="entry name" value="Glycogen Phosphorylase B"/>
    <property type="match status" value="2"/>
</dbReference>
<dbReference type="RefSeq" id="WP_023154845.1">
    <property type="nucleotide sequence ID" value="NZ_CAJSHW010000004.1"/>
</dbReference>
<proteinExistence type="predicted"/>
<dbReference type="AlphaFoldDB" id="Q4KZ35"/>
<dbReference type="Pfam" id="PF13439">
    <property type="entry name" value="Glyco_transf_4"/>
    <property type="match status" value="1"/>
</dbReference>
<feature type="domain" description="Glycosyl transferase family 1" evidence="2">
    <location>
        <begin position="179"/>
        <end position="306"/>
    </location>
</feature>
<dbReference type="PANTHER" id="PTHR46401">
    <property type="entry name" value="GLYCOSYLTRANSFERASE WBBK-RELATED"/>
    <property type="match status" value="1"/>
</dbReference>
<dbReference type="GO" id="GO:0009103">
    <property type="term" value="P:lipopolysaccharide biosynthetic process"/>
    <property type="evidence" value="ECO:0007669"/>
    <property type="project" value="TreeGrafter"/>
</dbReference>
<dbReference type="CAZy" id="GT4">
    <property type="family name" value="Glycosyltransferase Family 4"/>
</dbReference>
<dbReference type="CDD" id="cd03809">
    <property type="entry name" value="GT4_MtfB-like"/>
    <property type="match status" value="1"/>
</dbReference>
<keyword evidence="1 4" id="KW-0808">Transferase</keyword>
<protein>
    <submittedName>
        <fullName evidence="4">Mannosyltransferase</fullName>
    </submittedName>
</protein>
<evidence type="ECO:0000259" key="3">
    <source>
        <dbReference type="Pfam" id="PF13439"/>
    </source>
</evidence>
<dbReference type="EMBL" id="AY654590">
    <property type="protein sequence ID" value="AAV74377.1"/>
    <property type="molecule type" value="Genomic_DNA"/>
</dbReference>